<dbReference type="PROSITE" id="PS00514">
    <property type="entry name" value="FIBRINOGEN_C_1"/>
    <property type="match status" value="1"/>
</dbReference>
<feature type="chain" id="PRO_5042008656" description="Fibrinogen C-terminal domain-containing protein" evidence="3">
    <location>
        <begin position="21"/>
        <end position="529"/>
    </location>
</feature>
<name>A0AAE1A8M3_9GAST</name>
<sequence length="529" mass="59441">MDLAVVCLLLVAALIFPAHTLSVISDAPNPRLKIYAKNKRNFQDMTLTLDRQIIFHESSIDPCGQVACQAKGNHVTVTRVTVTTIKADEKPTELLAVTTNRSENEIRTDNIHGNGTLNNNEAKIYLDLKDVSACDSEYFICEVTYTKPSGEEQTDFTMAGPGKFQNLESPSEPDEKTPERVAMSKSSSYSSGDPYRSELWFLGDKITKIEGKFETLRDRLDRKTTQNIDAVHKRASVLENSVLERVTSVETDFSTRVSRLEDRVSSLLLPESRDASSPSGQSLSDLARRVDEVSSSLEVLNMSRGIPQSEGHKEPKPDTCDRGMGDDVIKTYPPYAIMPHHLIGKNILCDTHTVGGGWIVIQRRAKGDVDFYRDWTAYRDGFGSPTGDFWMGNEAIHKLTDAYPYELRIEIRVKGQEMFSQYSTFRLEDESDKYRLRLGSHSGNAAHTAMAYHNNVHFSTFDRDYDGNSGSCANSNHGAWWYNNCHHSNLNGMWGVEADHGLRWYTGSATLYASFTEMKIRRVKLTTDA</sequence>
<protein>
    <recommendedName>
        <fullName evidence="4">Fibrinogen C-terminal domain-containing protein</fullName>
    </recommendedName>
</protein>
<dbReference type="InterPro" id="IPR050373">
    <property type="entry name" value="Fibrinogen_C-term_domain"/>
</dbReference>
<dbReference type="SUPFAM" id="SSF56496">
    <property type="entry name" value="Fibrinogen C-terminal domain-like"/>
    <property type="match status" value="1"/>
</dbReference>
<dbReference type="EMBL" id="JAWDGP010002507">
    <property type="protein sequence ID" value="KAK3782441.1"/>
    <property type="molecule type" value="Genomic_DNA"/>
</dbReference>
<dbReference type="InterPro" id="IPR036056">
    <property type="entry name" value="Fibrinogen-like_C"/>
</dbReference>
<dbReference type="PROSITE" id="PS51406">
    <property type="entry name" value="FIBRINOGEN_C_2"/>
    <property type="match status" value="1"/>
</dbReference>
<reference evidence="5" key="1">
    <citation type="journal article" date="2023" name="G3 (Bethesda)">
        <title>A reference genome for the long-term kleptoplast-retaining sea slug Elysia crispata morphotype clarki.</title>
        <authorList>
            <person name="Eastman K.E."/>
            <person name="Pendleton A.L."/>
            <person name="Shaikh M.A."/>
            <person name="Suttiyut T."/>
            <person name="Ogas R."/>
            <person name="Tomko P."/>
            <person name="Gavelis G."/>
            <person name="Widhalm J.R."/>
            <person name="Wisecaver J.H."/>
        </authorList>
    </citation>
    <scope>NUCLEOTIDE SEQUENCE</scope>
    <source>
        <strain evidence="5">ECLA1</strain>
    </source>
</reference>
<dbReference type="GO" id="GO:0005615">
    <property type="term" value="C:extracellular space"/>
    <property type="evidence" value="ECO:0007669"/>
    <property type="project" value="TreeGrafter"/>
</dbReference>
<evidence type="ECO:0000256" key="1">
    <source>
        <dbReference type="ARBA" id="ARBA00023157"/>
    </source>
</evidence>
<dbReference type="PANTHER" id="PTHR19143">
    <property type="entry name" value="FIBRINOGEN/TENASCIN/ANGIOPOEITIN"/>
    <property type="match status" value="1"/>
</dbReference>
<dbReference type="Gene3D" id="3.90.215.10">
    <property type="entry name" value="Gamma Fibrinogen, chain A, domain 1"/>
    <property type="match status" value="1"/>
</dbReference>
<dbReference type="AlphaFoldDB" id="A0AAE1A8M3"/>
<comment type="caution">
    <text evidence="5">The sequence shown here is derived from an EMBL/GenBank/DDBJ whole genome shotgun (WGS) entry which is preliminary data.</text>
</comment>
<proteinExistence type="predicted"/>
<feature type="signal peptide" evidence="3">
    <location>
        <begin position="1"/>
        <end position="20"/>
    </location>
</feature>
<dbReference type="InterPro" id="IPR020837">
    <property type="entry name" value="Fibrinogen_CS"/>
</dbReference>
<gene>
    <name evidence="5" type="ORF">RRG08_033082</name>
</gene>
<feature type="domain" description="Fibrinogen C-terminal" evidence="4">
    <location>
        <begin position="311"/>
        <end position="524"/>
    </location>
</feature>
<evidence type="ECO:0000259" key="4">
    <source>
        <dbReference type="PROSITE" id="PS51406"/>
    </source>
</evidence>
<dbReference type="InterPro" id="IPR014716">
    <property type="entry name" value="Fibrinogen_a/b/g_C_1"/>
</dbReference>
<feature type="region of interest" description="Disordered" evidence="2">
    <location>
        <begin position="151"/>
        <end position="189"/>
    </location>
</feature>
<evidence type="ECO:0000256" key="3">
    <source>
        <dbReference type="SAM" id="SignalP"/>
    </source>
</evidence>
<evidence type="ECO:0000313" key="6">
    <source>
        <dbReference type="Proteomes" id="UP001283361"/>
    </source>
</evidence>
<dbReference type="SMART" id="SM00186">
    <property type="entry name" value="FBG"/>
    <property type="match status" value="1"/>
</dbReference>
<keyword evidence="6" id="KW-1185">Reference proteome</keyword>
<keyword evidence="3" id="KW-0732">Signal</keyword>
<dbReference type="Pfam" id="PF00147">
    <property type="entry name" value="Fibrinogen_C"/>
    <property type="match status" value="1"/>
</dbReference>
<dbReference type="Proteomes" id="UP001283361">
    <property type="component" value="Unassembled WGS sequence"/>
</dbReference>
<dbReference type="CDD" id="cd00087">
    <property type="entry name" value="FReD"/>
    <property type="match status" value="1"/>
</dbReference>
<accession>A0AAE1A8M3</accession>
<evidence type="ECO:0000256" key="2">
    <source>
        <dbReference type="SAM" id="MobiDB-lite"/>
    </source>
</evidence>
<dbReference type="PANTHER" id="PTHR19143:SF444">
    <property type="entry name" value="PROTEIN SCABROUS"/>
    <property type="match status" value="1"/>
</dbReference>
<keyword evidence="1" id="KW-1015">Disulfide bond</keyword>
<dbReference type="InterPro" id="IPR002181">
    <property type="entry name" value="Fibrinogen_a/b/g_C_dom"/>
</dbReference>
<evidence type="ECO:0000313" key="5">
    <source>
        <dbReference type="EMBL" id="KAK3782441.1"/>
    </source>
</evidence>
<organism evidence="5 6">
    <name type="scientific">Elysia crispata</name>
    <name type="common">lettuce slug</name>
    <dbReference type="NCBI Taxonomy" id="231223"/>
    <lineage>
        <taxon>Eukaryota</taxon>
        <taxon>Metazoa</taxon>
        <taxon>Spiralia</taxon>
        <taxon>Lophotrochozoa</taxon>
        <taxon>Mollusca</taxon>
        <taxon>Gastropoda</taxon>
        <taxon>Heterobranchia</taxon>
        <taxon>Euthyneura</taxon>
        <taxon>Panpulmonata</taxon>
        <taxon>Sacoglossa</taxon>
        <taxon>Placobranchoidea</taxon>
        <taxon>Plakobranchidae</taxon>
        <taxon>Elysia</taxon>
    </lineage>
</organism>